<dbReference type="AlphaFoldDB" id="A0A976A3W8"/>
<evidence type="ECO:0000313" key="3">
    <source>
        <dbReference type="Proteomes" id="UP000257016"/>
    </source>
</evidence>
<name>A0A976A3W8_9BURK</name>
<protein>
    <submittedName>
        <fullName evidence="2">Uncharacterized protein</fullName>
    </submittedName>
</protein>
<evidence type="ECO:0000256" key="1">
    <source>
        <dbReference type="SAM" id="Phobius"/>
    </source>
</evidence>
<accession>A0A976A3W8</accession>
<dbReference type="EMBL" id="OFSN01000002">
    <property type="protein sequence ID" value="SOY59183.1"/>
    <property type="molecule type" value="Genomic_DNA"/>
</dbReference>
<organism evidence="2 3">
    <name type="scientific">Cupriavidus taiwanensis</name>
    <dbReference type="NCBI Taxonomy" id="164546"/>
    <lineage>
        <taxon>Bacteria</taxon>
        <taxon>Pseudomonadati</taxon>
        <taxon>Pseudomonadota</taxon>
        <taxon>Betaproteobacteria</taxon>
        <taxon>Burkholderiales</taxon>
        <taxon>Burkholderiaceae</taxon>
        <taxon>Cupriavidus</taxon>
    </lineage>
</organism>
<proteinExistence type="predicted"/>
<dbReference type="Proteomes" id="UP000257016">
    <property type="component" value="Unassembled WGS sequence"/>
</dbReference>
<sequence length="85" mass="9365">MRREKRGWVGVVVSDWALVLIIGSCLASTPSASTGASLQIIYQVENLIIYTYVLGQIYLGLVKLMPAASERPKAARRNDPFGKQK</sequence>
<gene>
    <name evidence="2" type="ORF">CBM2586_A100246</name>
</gene>
<comment type="caution">
    <text evidence="2">The sequence shown here is derived from an EMBL/GenBank/DDBJ whole genome shotgun (WGS) entry which is preliminary data.</text>
</comment>
<feature type="transmembrane region" description="Helical" evidence="1">
    <location>
        <begin position="7"/>
        <end position="29"/>
    </location>
</feature>
<evidence type="ECO:0000313" key="2">
    <source>
        <dbReference type="EMBL" id="SOY59183.1"/>
    </source>
</evidence>
<keyword evidence="1" id="KW-0472">Membrane</keyword>
<feature type="transmembrane region" description="Helical" evidence="1">
    <location>
        <begin position="49"/>
        <end position="68"/>
    </location>
</feature>
<keyword evidence="1" id="KW-0812">Transmembrane</keyword>
<keyword evidence="1" id="KW-1133">Transmembrane helix</keyword>
<reference evidence="2 3" key="1">
    <citation type="submission" date="2018-01" db="EMBL/GenBank/DDBJ databases">
        <authorList>
            <person name="Clerissi C."/>
        </authorList>
    </citation>
    <scope>NUCLEOTIDE SEQUENCE [LARGE SCALE GENOMIC DNA]</scope>
    <source>
        <strain evidence="2">Cupriavidus taiwanensis LMG 19430</strain>
    </source>
</reference>